<dbReference type="Proteomes" id="UP001146351">
    <property type="component" value="Unassembled WGS sequence"/>
</dbReference>
<reference evidence="2" key="1">
    <citation type="submission" date="2022-11" db="EMBL/GenBank/DDBJ databases">
        <authorList>
            <person name="Petersen C."/>
        </authorList>
    </citation>
    <scope>NUCLEOTIDE SEQUENCE</scope>
    <source>
        <strain evidence="2">IBT 21917</strain>
    </source>
</reference>
<feature type="region of interest" description="Disordered" evidence="1">
    <location>
        <begin position="1"/>
        <end position="83"/>
    </location>
</feature>
<dbReference type="EMBL" id="JAPQKO010000006">
    <property type="protein sequence ID" value="KAJ5155680.1"/>
    <property type="molecule type" value="Genomic_DNA"/>
</dbReference>
<name>A0A9W9LHC1_9EURO</name>
<sequence length="384" mass="43054">MAGRAETRTPEPPDRDENEDSPPRLSRPRRTTRPPNSYAREQEINTEQRKTRSQQRKKTQPKSIAQRDAGTSDDSSTESEDLNADKLVKELAKLRREIRRRDELHKEELRKVKEEFSAALAEVRHELQTLADSPRTPQSHSEACSQYSHDEILREIQSLRDAISPSGPASSPSYADVARTPLTSYASNIRTLSSSNTTPTNLTDTLYCTIDTSKMADNGNEKMSAGLIRAVVETEIRTMENQAHWRYRAVTVDPKNTNRIRIACRDEAEHQLVKKVAEAKIGAGARVLRDELHPIKVDSVNKAVVLDEKDKIRAGAAAAFSEENEATVAKIAWLSRKESAKAYGSMVVYLTKGTDARRLLADGFFHAGGESRVTSVFKYRPRPT</sequence>
<keyword evidence="3" id="KW-1185">Reference proteome</keyword>
<gene>
    <name evidence="2" type="ORF">N7492_008483</name>
</gene>
<evidence type="ECO:0000313" key="2">
    <source>
        <dbReference type="EMBL" id="KAJ5155680.1"/>
    </source>
</evidence>
<feature type="compositionally biased region" description="Basic residues" evidence="1">
    <location>
        <begin position="51"/>
        <end position="60"/>
    </location>
</feature>
<proteinExistence type="predicted"/>
<organism evidence="2 3">
    <name type="scientific">Penicillium capsulatum</name>
    <dbReference type="NCBI Taxonomy" id="69766"/>
    <lineage>
        <taxon>Eukaryota</taxon>
        <taxon>Fungi</taxon>
        <taxon>Dikarya</taxon>
        <taxon>Ascomycota</taxon>
        <taxon>Pezizomycotina</taxon>
        <taxon>Eurotiomycetes</taxon>
        <taxon>Eurotiomycetidae</taxon>
        <taxon>Eurotiales</taxon>
        <taxon>Aspergillaceae</taxon>
        <taxon>Penicillium</taxon>
    </lineage>
</organism>
<reference evidence="2" key="2">
    <citation type="journal article" date="2023" name="IMA Fungus">
        <title>Comparative genomic study of the Penicillium genus elucidates a diverse pangenome and 15 lateral gene transfer events.</title>
        <authorList>
            <person name="Petersen C."/>
            <person name="Sorensen T."/>
            <person name="Nielsen M.R."/>
            <person name="Sondergaard T.E."/>
            <person name="Sorensen J.L."/>
            <person name="Fitzpatrick D.A."/>
            <person name="Frisvad J.C."/>
            <person name="Nielsen K.L."/>
        </authorList>
    </citation>
    <scope>NUCLEOTIDE SEQUENCE</scope>
    <source>
        <strain evidence="2">IBT 21917</strain>
    </source>
</reference>
<evidence type="ECO:0000256" key="1">
    <source>
        <dbReference type="SAM" id="MobiDB-lite"/>
    </source>
</evidence>
<evidence type="ECO:0000313" key="3">
    <source>
        <dbReference type="Proteomes" id="UP001146351"/>
    </source>
</evidence>
<dbReference type="AlphaFoldDB" id="A0A9W9LHC1"/>
<feature type="compositionally biased region" description="Basic and acidic residues" evidence="1">
    <location>
        <begin position="40"/>
        <end position="50"/>
    </location>
</feature>
<protein>
    <submittedName>
        <fullName evidence="2">Uncharacterized protein</fullName>
    </submittedName>
</protein>
<feature type="compositionally biased region" description="Basic and acidic residues" evidence="1">
    <location>
        <begin position="1"/>
        <end position="15"/>
    </location>
</feature>
<comment type="caution">
    <text evidence="2">The sequence shown here is derived from an EMBL/GenBank/DDBJ whole genome shotgun (WGS) entry which is preliminary data.</text>
</comment>
<accession>A0A9W9LHC1</accession>
<dbReference type="OrthoDB" id="3261222at2759"/>